<evidence type="ECO:0000256" key="1">
    <source>
        <dbReference type="ARBA" id="ARBA00000085"/>
    </source>
</evidence>
<feature type="domain" description="Histidine kinase" evidence="9">
    <location>
        <begin position="1"/>
        <end position="104"/>
    </location>
</feature>
<evidence type="ECO:0000259" key="9">
    <source>
        <dbReference type="PROSITE" id="PS50109"/>
    </source>
</evidence>
<dbReference type="GO" id="GO:0005524">
    <property type="term" value="F:ATP binding"/>
    <property type="evidence" value="ECO:0007669"/>
    <property type="project" value="UniProtKB-KW"/>
</dbReference>
<dbReference type="Pfam" id="PF02518">
    <property type="entry name" value="HATPase_c"/>
    <property type="match status" value="1"/>
</dbReference>
<name>A0A9D2BGC0_9BACT</name>
<evidence type="ECO:0000256" key="3">
    <source>
        <dbReference type="ARBA" id="ARBA00022553"/>
    </source>
</evidence>
<dbReference type="SMART" id="SM00387">
    <property type="entry name" value="HATPase_c"/>
    <property type="match status" value="1"/>
</dbReference>
<gene>
    <name evidence="10" type="ORF">H9977_09055</name>
</gene>
<comment type="catalytic activity">
    <reaction evidence="1">
        <text>ATP + protein L-histidine = ADP + protein N-phospho-L-histidine.</text>
        <dbReference type="EC" id="2.7.13.3"/>
    </reaction>
</comment>
<dbReference type="Proteomes" id="UP000886740">
    <property type="component" value="Unassembled WGS sequence"/>
</dbReference>
<dbReference type="InterPro" id="IPR036890">
    <property type="entry name" value="HATPase_C_sf"/>
</dbReference>
<accession>A0A9D2BGC0</accession>
<dbReference type="InterPro" id="IPR003594">
    <property type="entry name" value="HATPase_dom"/>
</dbReference>
<dbReference type="GO" id="GO:0004673">
    <property type="term" value="F:protein histidine kinase activity"/>
    <property type="evidence" value="ECO:0007669"/>
    <property type="project" value="UniProtKB-EC"/>
</dbReference>
<keyword evidence="5" id="KW-0547">Nucleotide-binding</keyword>
<evidence type="ECO:0000256" key="6">
    <source>
        <dbReference type="ARBA" id="ARBA00022777"/>
    </source>
</evidence>
<dbReference type="Gene3D" id="3.30.565.10">
    <property type="entry name" value="Histidine kinase-like ATPase, C-terminal domain"/>
    <property type="match status" value="1"/>
</dbReference>
<dbReference type="AlphaFoldDB" id="A0A9D2BGC0"/>
<keyword evidence="4" id="KW-0808">Transferase</keyword>
<dbReference type="EC" id="2.7.13.3" evidence="2"/>
<evidence type="ECO:0000313" key="11">
    <source>
        <dbReference type="Proteomes" id="UP000886740"/>
    </source>
</evidence>
<reference evidence="10" key="2">
    <citation type="submission" date="2021-04" db="EMBL/GenBank/DDBJ databases">
        <authorList>
            <person name="Gilroy R."/>
        </authorList>
    </citation>
    <scope>NUCLEOTIDE SEQUENCE</scope>
    <source>
        <strain evidence="10">ChiGjej6B6-14162</strain>
    </source>
</reference>
<keyword evidence="3" id="KW-0597">Phosphoprotein</keyword>
<protein>
    <recommendedName>
        <fullName evidence="2">histidine kinase</fullName>
        <ecNumber evidence="2">2.7.13.3</ecNumber>
    </recommendedName>
</protein>
<evidence type="ECO:0000256" key="7">
    <source>
        <dbReference type="ARBA" id="ARBA00022840"/>
    </source>
</evidence>
<evidence type="ECO:0000256" key="2">
    <source>
        <dbReference type="ARBA" id="ARBA00012438"/>
    </source>
</evidence>
<sequence length="177" mass="19578">MDNLAFHITDIAANSIRAKASRIEIETSETEHKRSIKIIDNGTGMSKEVVDQVTNPFYTTRTTRKMGFGLPFLKQNAEQAGRRVEIQSEPGKGTTVYAEFDTQNIDCPPWGNLPETIALLITGNPKVNIIYSWESPQTEFTISTADVAELVGEAIPISHPKVTLALIQLLMEAINHP</sequence>
<dbReference type="PANTHER" id="PTHR43065:SF10">
    <property type="entry name" value="PEROXIDE STRESS-ACTIVATED HISTIDINE KINASE MAK3"/>
    <property type="match status" value="1"/>
</dbReference>
<dbReference type="PANTHER" id="PTHR43065">
    <property type="entry name" value="SENSOR HISTIDINE KINASE"/>
    <property type="match status" value="1"/>
</dbReference>
<evidence type="ECO:0000256" key="8">
    <source>
        <dbReference type="ARBA" id="ARBA00023012"/>
    </source>
</evidence>
<keyword evidence="8" id="KW-0902">Two-component regulatory system</keyword>
<evidence type="ECO:0000256" key="5">
    <source>
        <dbReference type="ARBA" id="ARBA00022741"/>
    </source>
</evidence>
<dbReference type="InterPro" id="IPR004358">
    <property type="entry name" value="Sig_transdc_His_kin-like_C"/>
</dbReference>
<dbReference type="CDD" id="cd00075">
    <property type="entry name" value="HATPase"/>
    <property type="match status" value="1"/>
</dbReference>
<comment type="caution">
    <text evidence="10">The sequence shown here is derived from an EMBL/GenBank/DDBJ whole genome shotgun (WGS) entry which is preliminary data.</text>
</comment>
<reference evidence="10" key="1">
    <citation type="journal article" date="2021" name="PeerJ">
        <title>Extensive microbial diversity within the chicken gut microbiome revealed by metagenomics and culture.</title>
        <authorList>
            <person name="Gilroy R."/>
            <person name="Ravi A."/>
            <person name="Getino M."/>
            <person name="Pursley I."/>
            <person name="Horton D.L."/>
            <person name="Alikhan N.F."/>
            <person name="Baker D."/>
            <person name="Gharbi K."/>
            <person name="Hall N."/>
            <person name="Watson M."/>
            <person name="Adriaenssens E.M."/>
            <person name="Foster-Nyarko E."/>
            <person name="Jarju S."/>
            <person name="Secka A."/>
            <person name="Antonio M."/>
            <person name="Oren A."/>
            <person name="Chaudhuri R.R."/>
            <person name="La Ragione R."/>
            <person name="Hildebrand F."/>
            <person name="Pallen M.J."/>
        </authorList>
    </citation>
    <scope>NUCLEOTIDE SEQUENCE</scope>
    <source>
        <strain evidence="10">ChiGjej6B6-14162</strain>
    </source>
</reference>
<dbReference type="InterPro" id="IPR005467">
    <property type="entry name" value="His_kinase_dom"/>
</dbReference>
<keyword evidence="7 10" id="KW-0067">ATP-binding</keyword>
<dbReference type="SUPFAM" id="SSF55874">
    <property type="entry name" value="ATPase domain of HSP90 chaperone/DNA topoisomerase II/histidine kinase"/>
    <property type="match status" value="1"/>
</dbReference>
<dbReference type="GO" id="GO:0000160">
    <property type="term" value="P:phosphorelay signal transduction system"/>
    <property type="evidence" value="ECO:0007669"/>
    <property type="project" value="UniProtKB-KW"/>
</dbReference>
<evidence type="ECO:0000256" key="4">
    <source>
        <dbReference type="ARBA" id="ARBA00022679"/>
    </source>
</evidence>
<keyword evidence="6" id="KW-0418">Kinase</keyword>
<evidence type="ECO:0000313" key="10">
    <source>
        <dbReference type="EMBL" id="HIX75161.1"/>
    </source>
</evidence>
<proteinExistence type="predicted"/>
<organism evidence="10 11">
    <name type="scientific">Candidatus Parabacteroides intestinipullorum</name>
    <dbReference type="NCBI Taxonomy" id="2838723"/>
    <lineage>
        <taxon>Bacteria</taxon>
        <taxon>Pseudomonadati</taxon>
        <taxon>Bacteroidota</taxon>
        <taxon>Bacteroidia</taxon>
        <taxon>Bacteroidales</taxon>
        <taxon>Tannerellaceae</taxon>
        <taxon>Parabacteroides</taxon>
    </lineage>
</organism>
<dbReference type="PROSITE" id="PS50109">
    <property type="entry name" value="HIS_KIN"/>
    <property type="match status" value="1"/>
</dbReference>
<dbReference type="PRINTS" id="PR00344">
    <property type="entry name" value="BCTRLSENSOR"/>
</dbReference>
<dbReference type="EMBL" id="DXEL01000060">
    <property type="protein sequence ID" value="HIX75161.1"/>
    <property type="molecule type" value="Genomic_DNA"/>
</dbReference>